<evidence type="ECO:0000313" key="4">
    <source>
        <dbReference type="EnsemblMetazoa" id="ISCW017372-PA"/>
    </source>
</evidence>
<dbReference type="EMBL" id="ABJB010232365">
    <property type="status" value="NOT_ANNOTATED_CDS"/>
    <property type="molecule type" value="Genomic_DNA"/>
</dbReference>
<dbReference type="SUPFAM" id="SSF55486">
    <property type="entry name" value="Metalloproteases ('zincins'), catalytic domain"/>
    <property type="match status" value="2"/>
</dbReference>
<dbReference type="EMBL" id="DS688322">
    <property type="protein sequence ID" value="EEC04518.1"/>
    <property type="molecule type" value="Genomic_DNA"/>
</dbReference>
<dbReference type="InterPro" id="IPR018497">
    <property type="entry name" value="Peptidase_M13_C"/>
</dbReference>
<evidence type="ECO:0000313" key="3">
    <source>
        <dbReference type="EMBL" id="EEC04518.1"/>
    </source>
</evidence>
<dbReference type="PANTHER" id="PTHR11733">
    <property type="entry name" value="ZINC METALLOPROTEASE FAMILY M13 NEPRILYSIN-RELATED"/>
    <property type="match status" value="1"/>
</dbReference>
<gene>
    <name evidence="3" type="ORF">IscW_ISCW017372</name>
</gene>
<reference evidence="3 5" key="1">
    <citation type="submission" date="2008-03" db="EMBL/GenBank/DDBJ databases">
        <title>Annotation of Ixodes scapularis.</title>
        <authorList>
            <consortium name="Ixodes scapularis Genome Project Consortium"/>
            <person name="Caler E."/>
            <person name="Hannick L.I."/>
            <person name="Bidwell S."/>
            <person name="Joardar V."/>
            <person name="Thiagarajan M."/>
            <person name="Amedeo P."/>
            <person name="Galinsky K.J."/>
            <person name="Schobel S."/>
            <person name="Inman J."/>
            <person name="Hostetler J."/>
            <person name="Miller J."/>
            <person name="Hammond M."/>
            <person name="Megy K."/>
            <person name="Lawson D."/>
            <person name="Kodira C."/>
            <person name="Sutton G."/>
            <person name="Meyer J."/>
            <person name="Hill C.A."/>
            <person name="Birren B."/>
            <person name="Nene V."/>
            <person name="Collins F."/>
            <person name="Alarcon-Chaidez F."/>
            <person name="Wikel S."/>
            <person name="Strausberg R."/>
        </authorList>
    </citation>
    <scope>NUCLEOTIDE SEQUENCE [LARGE SCALE GENOMIC DNA]</scope>
    <source>
        <strain evidence="5">Wikel</strain>
        <strain evidence="3">Wikel colony</strain>
    </source>
</reference>
<dbReference type="Pfam" id="PF01431">
    <property type="entry name" value="Peptidase_M13"/>
    <property type="match status" value="1"/>
</dbReference>
<dbReference type="PaxDb" id="6945-B7PD46"/>
<dbReference type="Gene3D" id="3.40.390.10">
    <property type="entry name" value="Collagenase (Catalytic Domain)"/>
    <property type="match status" value="1"/>
</dbReference>
<dbReference type="InterPro" id="IPR024079">
    <property type="entry name" value="MetalloPept_cat_dom_sf"/>
</dbReference>
<dbReference type="EnsemblMetazoa" id="ISCW017372-RA">
    <property type="protein sequence ID" value="ISCW017372-PA"/>
    <property type="gene ID" value="ISCW017372"/>
</dbReference>
<protein>
    <recommendedName>
        <fullName evidence="2">Peptidase M13 C-terminal domain-containing protein</fullName>
    </recommendedName>
</protein>
<proteinExistence type="predicted"/>
<keyword evidence="5" id="KW-1185">Reference proteome</keyword>
<feature type="transmembrane region" description="Helical" evidence="1">
    <location>
        <begin position="20"/>
        <end position="44"/>
    </location>
</feature>
<dbReference type="VEuPathDB" id="VectorBase:ISCW017372"/>
<dbReference type="PANTHER" id="PTHR11733:SF241">
    <property type="entry name" value="GH26575P-RELATED"/>
    <property type="match status" value="1"/>
</dbReference>
<dbReference type="HOGENOM" id="CLU_842732_0_0_1"/>
<dbReference type="GO" id="GO:0004222">
    <property type="term" value="F:metalloendopeptidase activity"/>
    <property type="evidence" value="ECO:0000318"/>
    <property type="project" value="GO_Central"/>
</dbReference>
<dbReference type="GO" id="GO:0016485">
    <property type="term" value="P:protein processing"/>
    <property type="evidence" value="ECO:0000318"/>
    <property type="project" value="GO_Central"/>
</dbReference>
<sequence>MAAKWWRPMNTERLPGLSVTPTHVCAAIVALALLCVAFLAWCTFKKPLNLKNLSSRPPPSAPRDVVMEGAVVPGKQDPCQDFYQYVCHNWTSSHGARDFSEDVALSWRNLVQHAVVKERHTALGPEYAVQAARRLLKWANLFFASGIAFDEFCVISAVIDDMLTREEEAPSRGAITSPEALGERGSHVDETGVERNWWTNATRQRMWQYVLCLREVYLARSAGGLAFADADVWEQIGASALGLHAAFELATLSRSSGEFSGVTGPLTLKQRFFVRFCRNFCEDERASVIRNRVPGRWVCNTAASHVVAFADAFGCPDDAPMTPRETCAGF</sequence>
<dbReference type="AlphaFoldDB" id="B7PD46"/>
<reference evidence="4" key="2">
    <citation type="submission" date="2020-05" db="UniProtKB">
        <authorList>
            <consortium name="EnsemblMetazoa"/>
        </authorList>
    </citation>
    <scope>IDENTIFICATION</scope>
    <source>
        <strain evidence="4">wikel</strain>
    </source>
</reference>
<name>B7PD46_IXOSC</name>
<keyword evidence="1" id="KW-0472">Membrane</keyword>
<dbReference type="EMBL" id="ABJB011030045">
    <property type="status" value="NOT_ANNOTATED_CDS"/>
    <property type="molecule type" value="Genomic_DNA"/>
</dbReference>
<accession>B7PD46</accession>
<keyword evidence="1" id="KW-1133">Transmembrane helix</keyword>
<evidence type="ECO:0000259" key="2">
    <source>
        <dbReference type="Pfam" id="PF01431"/>
    </source>
</evidence>
<keyword evidence="1" id="KW-0812">Transmembrane</keyword>
<dbReference type="GO" id="GO:0005886">
    <property type="term" value="C:plasma membrane"/>
    <property type="evidence" value="ECO:0000318"/>
    <property type="project" value="GO_Central"/>
</dbReference>
<dbReference type="InterPro" id="IPR000718">
    <property type="entry name" value="Peptidase_M13"/>
</dbReference>
<dbReference type="InParanoid" id="B7PD46"/>
<evidence type="ECO:0000256" key="1">
    <source>
        <dbReference type="SAM" id="Phobius"/>
    </source>
</evidence>
<organism>
    <name type="scientific">Ixodes scapularis</name>
    <name type="common">Black-legged tick</name>
    <name type="synonym">Deer tick</name>
    <dbReference type="NCBI Taxonomy" id="6945"/>
    <lineage>
        <taxon>Eukaryota</taxon>
        <taxon>Metazoa</taxon>
        <taxon>Ecdysozoa</taxon>
        <taxon>Arthropoda</taxon>
        <taxon>Chelicerata</taxon>
        <taxon>Arachnida</taxon>
        <taxon>Acari</taxon>
        <taxon>Parasitiformes</taxon>
        <taxon>Ixodida</taxon>
        <taxon>Ixodoidea</taxon>
        <taxon>Ixodidae</taxon>
        <taxon>Ixodinae</taxon>
        <taxon>Ixodes</taxon>
    </lineage>
</organism>
<dbReference type="EMBL" id="ABJB010412291">
    <property type="status" value="NOT_ANNOTATED_CDS"/>
    <property type="molecule type" value="Genomic_DNA"/>
</dbReference>
<feature type="domain" description="Peptidase M13 C-terminal" evidence="2">
    <location>
        <begin position="183"/>
        <end position="327"/>
    </location>
</feature>
<evidence type="ECO:0000313" key="5">
    <source>
        <dbReference type="Proteomes" id="UP000001555"/>
    </source>
</evidence>
<dbReference type="Proteomes" id="UP000001555">
    <property type="component" value="Unassembled WGS sequence"/>
</dbReference>
<dbReference type="PROSITE" id="PS51885">
    <property type="entry name" value="NEPRILYSIN"/>
    <property type="match status" value="1"/>
</dbReference>